<dbReference type="Gene3D" id="3.40.50.300">
    <property type="entry name" value="P-loop containing nucleotide triphosphate hydrolases"/>
    <property type="match status" value="1"/>
</dbReference>
<evidence type="ECO:0000313" key="2">
    <source>
        <dbReference type="Proteomes" id="UP000308488"/>
    </source>
</evidence>
<dbReference type="AlphaFoldDB" id="A0A4U6QR11"/>
<dbReference type="OrthoDB" id="6358439at2"/>
<keyword evidence="1" id="KW-0808">Transferase</keyword>
<keyword evidence="2" id="KW-1185">Reference proteome</keyword>
<comment type="caution">
    <text evidence="1">The sequence shown here is derived from an EMBL/GenBank/DDBJ whole genome shotgun (WGS) entry which is preliminary data.</text>
</comment>
<proteinExistence type="predicted"/>
<organism evidence="1 2">
    <name type="scientific">Marinobacter panjinensis</name>
    <dbReference type="NCBI Taxonomy" id="2576384"/>
    <lineage>
        <taxon>Bacteria</taxon>
        <taxon>Pseudomonadati</taxon>
        <taxon>Pseudomonadota</taxon>
        <taxon>Gammaproteobacteria</taxon>
        <taxon>Pseudomonadales</taxon>
        <taxon>Marinobacteraceae</taxon>
        <taxon>Marinobacter</taxon>
    </lineage>
</organism>
<dbReference type="RefSeq" id="WP_137438021.1">
    <property type="nucleotide sequence ID" value="NZ_JANRHC010000007.1"/>
</dbReference>
<gene>
    <name evidence="1" type="ORF">FDP08_19745</name>
</gene>
<dbReference type="Proteomes" id="UP000308488">
    <property type="component" value="Unassembled WGS sequence"/>
</dbReference>
<sequence>MNTPSPKTNILVVGIYWSGSGAVVDYLKGHPQCFTPSGEFTDIKREGRVISAVTATSAARARHFIRLMWLETVIGKLPPAFAQRLAGKKQEDLPLKKQWRHIQLKLKALQRCRNHIRNGGDHADTTPWCQWIREMGDVYAPDRHAVVWNQPLWVGSHEQIALDIFKPCKLIVVHRDPEDQFAEVERQGKLGKAKSDPAFSGDRSDPVAFVLDGITRKLESLVLLKNSLPASDILTLPFETFVTDHQSAEDRVCEFAGLQKTPDSGPYFHPEQSCKNVGIGQTGHIQSMLSPYREKIQRMAELRKQLD</sequence>
<dbReference type="Pfam" id="PF13469">
    <property type="entry name" value="Sulfotransfer_3"/>
    <property type="match status" value="1"/>
</dbReference>
<dbReference type="GO" id="GO:0016740">
    <property type="term" value="F:transferase activity"/>
    <property type="evidence" value="ECO:0007669"/>
    <property type="project" value="UniProtKB-KW"/>
</dbReference>
<protein>
    <submittedName>
        <fullName evidence="1">Sulfotransferase family protein</fullName>
    </submittedName>
</protein>
<dbReference type="SUPFAM" id="SSF52540">
    <property type="entry name" value="P-loop containing nucleoside triphosphate hydrolases"/>
    <property type="match status" value="1"/>
</dbReference>
<name>A0A4U6QR11_9GAMM</name>
<evidence type="ECO:0000313" key="1">
    <source>
        <dbReference type="EMBL" id="TKV63337.1"/>
    </source>
</evidence>
<accession>A0A4U6QR11</accession>
<dbReference type="EMBL" id="SZYH01000003">
    <property type="protein sequence ID" value="TKV63337.1"/>
    <property type="molecule type" value="Genomic_DNA"/>
</dbReference>
<dbReference type="InterPro" id="IPR027417">
    <property type="entry name" value="P-loop_NTPase"/>
</dbReference>
<reference evidence="1 2" key="1">
    <citation type="submission" date="2019-05" db="EMBL/GenBank/DDBJ databases">
        <title>Marinobacter panjinensis sp. nov., a moderately halophilic bacterium isolated from sea tidal flat environment.</title>
        <authorList>
            <person name="Yang W."/>
            <person name="An M."/>
            <person name="He W."/>
            <person name="Luo X."/>
            <person name="Zhu L."/>
            <person name="Chen G."/>
            <person name="Zhang Y."/>
            <person name="Wang Y."/>
        </authorList>
    </citation>
    <scope>NUCLEOTIDE SEQUENCE [LARGE SCALE GENOMIC DNA]</scope>
    <source>
        <strain evidence="1 2">PJ-16</strain>
    </source>
</reference>